<name>A0A5N8XC09_9ACTN</name>
<comment type="caution">
    <text evidence="1">The sequence shown here is derived from an EMBL/GenBank/DDBJ whole genome shotgun (WGS) entry which is preliminary data.</text>
</comment>
<dbReference type="AlphaFoldDB" id="A0A5N8XC09"/>
<protein>
    <submittedName>
        <fullName evidence="1">DUF1349 domain-containing protein</fullName>
    </submittedName>
</protein>
<accession>A0A5N8XC09</accession>
<feature type="non-terminal residue" evidence="1">
    <location>
        <position position="33"/>
    </location>
</feature>
<keyword evidence="2" id="KW-1185">Reference proteome</keyword>
<sequence>MDVKIPELPFPLRTYGPDGHWDHENDVLSGWAG</sequence>
<dbReference type="Proteomes" id="UP000400924">
    <property type="component" value="Unassembled WGS sequence"/>
</dbReference>
<gene>
    <name evidence="1" type="ORF">FNH08_07660</name>
</gene>
<dbReference type="EMBL" id="VJZC01000032">
    <property type="protein sequence ID" value="MPY57053.1"/>
    <property type="molecule type" value="Genomic_DNA"/>
</dbReference>
<reference evidence="1 2" key="1">
    <citation type="submission" date="2019-07" db="EMBL/GenBank/DDBJ databases">
        <title>New species of Amycolatopsis and Streptomyces.</title>
        <authorList>
            <person name="Duangmal K."/>
            <person name="Teo W.F.A."/>
            <person name="Lipun K."/>
        </authorList>
    </citation>
    <scope>NUCLEOTIDE SEQUENCE [LARGE SCALE GENOMIC DNA]</scope>
    <source>
        <strain evidence="1 2">NBRC 106415</strain>
    </source>
</reference>
<proteinExistence type="predicted"/>
<evidence type="ECO:0000313" key="1">
    <source>
        <dbReference type="EMBL" id="MPY57053.1"/>
    </source>
</evidence>
<organism evidence="1 2">
    <name type="scientific">Streptomyces spongiae</name>
    <dbReference type="NCBI Taxonomy" id="565072"/>
    <lineage>
        <taxon>Bacteria</taxon>
        <taxon>Bacillati</taxon>
        <taxon>Actinomycetota</taxon>
        <taxon>Actinomycetes</taxon>
        <taxon>Kitasatosporales</taxon>
        <taxon>Streptomycetaceae</taxon>
        <taxon>Streptomyces</taxon>
    </lineage>
</organism>
<evidence type="ECO:0000313" key="2">
    <source>
        <dbReference type="Proteomes" id="UP000400924"/>
    </source>
</evidence>